<dbReference type="AlphaFoldDB" id="A0A0D1M927"/>
<evidence type="ECO:0000256" key="4">
    <source>
        <dbReference type="ARBA" id="ARBA00014689"/>
    </source>
</evidence>
<evidence type="ECO:0000313" key="16">
    <source>
        <dbReference type="Proteomes" id="UP000033203"/>
    </source>
</evidence>
<dbReference type="GO" id="GO:0009319">
    <property type="term" value="C:cytochrome o ubiquinol oxidase complex"/>
    <property type="evidence" value="ECO:0007669"/>
    <property type="project" value="TreeGrafter"/>
</dbReference>
<comment type="function">
    <text evidence="9">Cytochrome bo(3) ubiquinol terminal oxidase is the component of the aerobic respiratory chain of E.coli that predominates when cells are grown at high aeration. Has proton pump activity across the membrane in addition to electron transfer, pumping 2 protons/electron.</text>
</comment>
<sequence length="104" mass="11304">MSDPAKERAAALRTYAVGYAGSLALTAAAFVAVRWPSFASRTTFGIVLALGFVQMVVQFRCFLHIGLKRSSRHDLQLILFTALIIALMASGTLVILFNLRGRMG</sequence>
<evidence type="ECO:0000256" key="10">
    <source>
        <dbReference type="ARBA" id="ARBA00030071"/>
    </source>
</evidence>
<organism evidence="15 16">
    <name type="scientific">Sphingomonas melonis</name>
    <dbReference type="NCBI Taxonomy" id="152682"/>
    <lineage>
        <taxon>Bacteria</taxon>
        <taxon>Pseudomonadati</taxon>
        <taxon>Pseudomonadota</taxon>
        <taxon>Alphaproteobacteria</taxon>
        <taxon>Sphingomonadales</taxon>
        <taxon>Sphingomonadaceae</taxon>
        <taxon>Sphingomonas</taxon>
    </lineage>
</organism>
<evidence type="ECO:0000256" key="11">
    <source>
        <dbReference type="ARBA" id="ARBA00030211"/>
    </source>
</evidence>
<dbReference type="Proteomes" id="UP000033203">
    <property type="component" value="Unassembled WGS sequence"/>
</dbReference>
<dbReference type="EMBL" id="JXTP01000026">
    <property type="protein sequence ID" value="KIU28760.1"/>
    <property type="molecule type" value="Genomic_DNA"/>
</dbReference>
<comment type="caution">
    <text evidence="15">The sequence shown here is derived from an EMBL/GenBank/DDBJ whole genome shotgun (WGS) entry which is preliminary data.</text>
</comment>
<dbReference type="GO" id="GO:0015990">
    <property type="term" value="P:electron transport coupled proton transport"/>
    <property type="evidence" value="ECO:0007669"/>
    <property type="project" value="TreeGrafter"/>
</dbReference>
<evidence type="ECO:0000256" key="14">
    <source>
        <dbReference type="SAM" id="Phobius"/>
    </source>
</evidence>
<dbReference type="GO" id="GO:0019646">
    <property type="term" value="P:aerobic electron transport chain"/>
    <property type="evidence" value="ECO:0007669"/>
    <property type="project" value="TreeGrafter"/>
</dbReference>
<accession>A0A0D1M927</accession>
<feature type="transmembrane region" description="Helical" evidence="14">
    <location>
        <begin position="44"/>
        <end position="63"/>
    </location>
</feature>
<proteinExistence type="inferred from homology"/>
<evidence type="ECO:0000256" key="13">
    <source>
        <dbReference type="ARBA" id="ARBA00032185"/>
    </source>
</evidence>
<evidence type="ECO:0000256" key="5">
    <source>
        <dbReference type="ARBA" id="ARBA00022475"/>
    </source>
</evidence>
<comment type="similarity">
    <text evidence="2">Belongs to the cytochrome c oxidase bacterial subunit 4 family.</text>
</comment>
<keyword evidence="8 14" id="KW-0472">Membrane</keyword>
<evidence type="ECO:0000256" key="7">
    <source>
        <dbReference type="ARBA" id="ARBA00022989"/>
    </source>
</evidence>
<dbReference type="PANTHER" id="PTHR36835">
    <property type="entry name" value="CYTOCHROME BO(3) UBIQUINOL OXIDASE SUBUNIT 4"/>
    <property type="match status" value="1"/>
</dbReference>
<dbReference type="GO" id="GO:0009486">
    <property type="term" value="F:cytochrome bo3 ubiquinol oxidase activity"/>
    <property type="evidence" value="ECO:0007669"/>
    <property type="project" value="TreeGrafter"/>
</dbReference>
<dbReference type="Pfam" id="PF03626">
    <property type="entry name" value="COX4_pro"/>
    <property type="match status" value="1"/>
</dbReference>
<evidence type="ECO:0000256" key="3">
    <source>
        <dbReference type="ARBA" id="ARBA00011700"/>
    </source>
</evidence>
<evidence type="ECO:0000256" key="9">
    <source>
        <dbReference type="ARBA" id="ARBA00025694"/>
    </source>
</evidence>
<dbReference type="PANTHER" id="PTHR36835:SF1">
    <property type="entry name" value="CYTOCHROME BO(3) UBIQUINOL OXIDASE SUBUNIT 4"/>
    <property type="match status" value="1"/>
</dbReference>
<reference evidence="15 16" key="1">
    <citation type="submission" date="2015-01" db="EMBL/GenBank/DDBJ databases">
        <title>Genome of Sphingomonas taxi strain 30a.</title>
        <authorList>
            <person name="Eevers N."/>
            <person name="Van Hamme J."/>
            <person name="Bottos E."/>
            <person name="Weyens N."/>
            <person name="Vangronsveld J."/>
        </authorList>
    </citation>
    <scope>NUCLEOTIDE SEQUENCE [LARGE SCALE GENOMIC DNA]</scope>
    <source>
        <strain evidence="15 16">30a</strain>
    </source>
</reference>
<feature type="transmembrane region" description="Helical" evidence="14">
    <location>
        <begin position="75"/>
        <end position="99"/>
    </location>
</feature>
<keyword evidence="5" id="KW-1003">Cell membrane</keyword>
<comment type="subunit">
    <text evidence="3">Heterooctamer of two A chains, two B chains, two C chains and two D chains.</text>
</comment>
<keyword evidence="6 14" id="KW-0812">Transmembrane</keyword>
<dbReference type="GO" id="GO:0005886">
    <property type="term" value="C:plasma membrane"/>
    <property type="evidence" value="ECO:0007669"/>
    <property type="project" value="UniProtKB-SubCell"/>
</dbReference>
<dbReference type="InterPro" id="IPR005171">
    <property type="entry name" value="Cyt_c_oxidase_su4_prok"/>
</dbReference>
<evidence type="ECO:0000256" key="2">
    <source>
        <dbReference type="ARBA" id="ARBA00008079"/>
    </source>
</evidence>
<evidence type="ECO:0000256" key="8">
    <source>
        <dbReference type="ARBA" id="ARBA00023136"/>
    </source>
</evidence>
<dbReference type="PATRIC" id="fig|1549858.7.peg.1279"/>
<keyword evidence="7 14" id="KW-1133">Transmembrane helix</keyword>
<evidence type="ECO:0000256" key="1">
    <source>
        <dbReference type="ARBA" id="ARBA00004651"/>
    </source>
</evidence>
<comment type="subcellular location">
    <subcellularLocation>
        <location evidence="1">Cell membrane</location>
        <topology evidence="1">Multi-pass membrane protein</topology>
    </subcellularLocation>
</comment>
<feature type="transmembrane region" description="Helical" evidence="14">
    <location>
        <begin position="12"/>
        <end position="32"/>
    </location>
</feature>
<gene>
    <name evidence="15" type="ORF">SR41_06980</name>
</gene>
<dbReference type="InterPro" id="IPR050968">
    <property type="entry name" value="Cytochrome_c_oxidase_bac_sub4"/>
</dbReference>
<name>A0A0D1M927_9SPHN</name>
<protein>
    <recommendedName>
        <fullName evidence="4">Cytochrome bo(3) ubiquinol oxidase subunit 4</fullName>
    </recommendedName>
    <alternativeName>
        <fullName evidence="13">Cytochrome o ubiquinol oxidase subunit 4</fullName>
    </alternativeName>
    <alternativeName>
        <fullName evidence="10">Oxidase bo(3) subunit 4</fullName>
    </alternativeName>
    <alternativeName>
        <fullName evidence="11">Ubiquinol oxidase polypeptide IV</fullName>
    </alternativeName>
    <alternativeName>
        <fullName evidence="12">Ubiquinol oxidase subunit 4</fullName>
    </alternativeName>
</protein>
<evidence type="ECO:0000313" key="15">
    <source>
        <dbReference type="EMBL" id="KIU28760.1"/>
    </source>
</evidence>
<dbReference type="GO" id="GO:0015078">
    <property type="term" value="F:proton transmembrane transporter activity"/>
    <property type="evidence" value="ECO:0007669"/>
    <property type="project" value="TreeGrafter"/>
</dbReference>
<evidence type="ECO:0000256" key="12">
    <source>
        <dbReference type="ARBA" id="ARBA00031887"/>
    </source>
</evidence>
<evidence type="ECO:0000256" key="6">
    <source>
        <dbReference type="ARBA" id="ARBA00022692"/>
    </source>
</evidence>